<evidence type="ECO:0000313" key="2">
    <source>
        <dbReference type="Proteomes" id="UP001060170"/>
    </source>
</evidence>
<dbReference type="Proteomes" id="UP001060170">
    <property type="component" value="Chromosome 7"/>
</dbReference>
<sequence>MHFPTLLSSIVLMAVACEIASAHKHHDKNTKVVFSCVDSPEEALQYTQAACGRATELEKPSIPSSPPKKFSFVQANQVKNSQTDYNCIGTNMDNNYCCLENAFTFQNHAVEALAKFVNDNCIVIPGN</sequence>
<organism evidence="1 2">
    <name type="scientific">Puccinia striiformis f. sp. tritici</name>
    <dbReference type="NCBI Taxonomy" id="168172"/>
    <lineage>
        <taxon>Eukaryota</taxon>
        <taxon>Fungi</taxon>
        <taxon>Dikarya</taxon>
        <taxon>Basidiomycota</taxon>
        <taxon>Pucciniomycotina</taxon>
        <taxon>Pucciniomycetes</taxon>
        <taxon>Pucciniales</taxon>
        <taxon>Pucciniaceae</taxon>
        <taxon>Puccinia</taxon>
    </lineage>
</organism>
<keyword evidence="2" id="KW-1185">Reference proteome</keyword>
<protein>
    <submittedName>
        <fullName evidence="1">Uncharacterized protein</fullName>
    </submittedName>
</protein>
<proteinExistence type="predicted"/>
<reference evidence="1 2" key="3">
    <citation type="journal article" date="2022" name="Microbiol. Spectr.">
        <title>Folding features and dynamics of 3D genome architecture in plant fungal pathogens.</title>
        <authorList>
            <person name="Xia C."/>
        </authorList>
    </citation>
    <scope>NUCLEOTIDE SEQUENCE [LARGE SCALE GENOMIC DNA]</scope>
    <source>
        <strain evidence="1 2">93-210</strain>
    </source>
</reference>
<dbReference type="EMBL" id="CM045871">
    <property type="protein sequence ID" value="KAI7951717.1"/>
    <property type="molecule type" value="Genomic_DNA"/>
</dbReference>
<reference evidence="2" key="1">
    <citation type="journal article" date="2018" name="BMC Genomics">
        <title>Genomic insights into host adaptation between the wheat stripe rust pathogen (Puccinia striiformis f. sp. tritici) and the barley stripe rust pathogen (Puccinia striiformis f. sp. hordei).</title>
        <authorList>
            <person name="Xia C."/>
            <person name="Wang M."/>
            <person name="Yin C."/>
            <person name="Cornejo O.E."/>
            <person name="Hulbert S.H."/>
            <person name="Chen X."/>
        </authorList>
    </citation>
    <scope>NUCLEOTIDE SEQUENCE [LARGE SCALE GENOMIC DNA]</scope>
    <source>
        <strain evidence="2">93-210</strain>
    </source>
</reference>
<accession>A0ACC0EH91</accession>
<name>A0ACC0EH91_9BASI</name>
<reference evidence="2" key="2">
    <citation type="journal article" date="2018" name="Mol. Plant Microbe Interact.">
        <title>Genome sequence resources for the wheat stripe rust pathogen (Puccinia striiformis f. sp. tritici) and the barley stripe rust pathogen (Puccinia striiformis f. sp. hordei).</title>
        <authorList>
            <person name="Xia C."/>
            <person name="Wang M."/>
            <person name="Yin C."/>
            <person name="Cornejo O.E."/>
            <person name="Hulbert S.H."/>
            <person name="Chen X."/>
        </authorList>
    </citation>
    <scope>NUCLEOTIDE SEQUENCE [LARGE SCALE GENOMIC DNA]</scope>
    <source>
        <strain evidence="2">93-210</strain>
    </source>
</reference>
<evidence type="ECO:0000313" key="1">
    <source>
        <dbReference type="EMBL" id="KAI7951717.1"/>
    </source>
</evidence>
<comment type="caution">
    <text evidence="1">The sequence shown here is derived from an EMBL/GenBank/DDBJ whole genome shotgun (WGS) entry which is preliminary data.</text>
</comment>
<gene>
    <name evidence="1" type="ORF">MJO28_007401</name>
</gene>